<keyword evidence="3 5" id="KW-0548">Nucleotidyltransferase</keyword>
<accession>A0A0R2D9H8</accession>
<keyword evidence="1 5" id="KW-0240">DNA-directed RNA polymerase</keyword>
<dbReference type="Proteomes" id="UP000051638">
    <property type="component" value="Unassembled WGS sequence"/>
</dbReference>
<comment type="function">
    <text evidence="5">A non-essential component of RNA polymerase (RNAP).</text>
</comment>
<dbReference type="NCBIfam" id="NF010188">
    <property type="entry name" value="PRK13667.1"/>
    <property type="match status" value="1"/>
</dbReference>
<dbReference type="Pfam" id="PF07288">
    <property type="entry name" value="RpoY"/>
    <property type="match status" value="1"/>
</dbReference>
<reference evidence="6 7" key="1">
    <citation type="journal article" date="2015" name="Genome Announc.">
        <title>Expanding the biotechnology potential of lactobacilli through comparative genomics of 213 strains and associated genera.</title>
        <authorList>
            <person name="Sun Z."/>
            <person name="Harris H.M."/>
            <person name="McCann A."/>
            <person name="Guo C."/>
            <person name="Argimon S."/>
            <person name="Zhang W."/>
            <person name="Yang X."/>
            <person name="Jeffery I.B."/>
            <person name="Cooney J.C."/>
            <person name="Kagawa T.F."/>
            <person name="Liu W."/>
            <person name="Song Y."/>
            <person name="Salvetti E."/>
            <person name="Wrobel A."/>
            <person name="Rasinkangas P."/>
            <person name="Parkhill J."/>
            <person name="Rea M.C."/>
            <person name="O'Sullivan O."/>
            <person name="Ritari J."/>
            <person name="Douillard F.P."/>
            <person name="Paul Ross R."/>
            <person name="Yang R."/>
            <person name="Briner A.E."/>
            <person name="Felis G.E."/>
            <person name="de Vos W.M."/>
            <person name="Barrangou R."/>
            <person name="Klaenhammer T.R."/>
            <person name="Caufield P.W."/>
            <person name="Cui Y."/>
            <person name="Zhang H."/>
            <person name="O'Toole P.W."/>
        </authorList>
    </citation>
    <scope>NUCLEOTIDE SEQUENCE [LARGE SCALE GENOMIC DNA]</scope>
    <source>
        <strain evidence="6 7">DSM 20253</strain>
    </source>
</reference>
<evidence type="ECO:0000313" key="6">
    <source>
        <dbReference type="EMBL" id="KRM97020.1"/>
    </source>
</evidence>
<keyword evidence="2 5" id="KW-0808">Transferase</keyword>
<evidence type="ECO:0000256" key="3">
    <source>
        <dbReference type="ARBA" id="ARBA00022695"/>
    </source>
</evidence>
<proteinExistence type="inferred from homology"/>
<dbReference type="GO" id="GO:0006351">
    <property type="term" value="P:DNA-templated transcription"/>
    <property type="evidence" value="ECO:0007669"/>
    <property type="project" value="UniProtKB-UniRule"/>
</dbReference>
<organism evidence="6 7">
    <name type="scientific">Loigolactobacillus rennini DSM 20253</name>
    <dbReference type="NCBI Taxonomy" id="1423796"/>
    <lineage>
        <taxon>Bacteria</taxon>
        <taxon>Bacillati</taxon>
        <taxon>Bacillota</taxon>
        <taxon>Bacilli</taxon>
        <taxon>Lactobacillales</taxon>
        <taxon>Lactobacillaceae</taxon>
        <taxon>Loigolactobacillus</taxon>
    </lineage>
</organism>
<keyword evidence="4 5" id="KW-0804">Transcription</keyword>
<dbReference type="STRING" id="1423796.FC24_GL001828"/>
<dbReference type="EMBL" id="AYYI01000051">
    <property type="protein sequence ID" value="KRM97020.1"/>
    <property type="molecule type" value="Genomic_DNA"/>
</dbReference>
<evidence type="ECO:0000256" key="1">
    <source>
        <dbReference type="ARBA" id="ARBA00022478"/>
    </source>
</evidence>
<protein>
    <recommendedName>
        <fullName evidence="5">DNA-directed RNA polymerase subunit epsilon</fullName>
        <shortName evidence="5">RNAP epsilon subunit</shortName>
        <ecNumber evidence="5">2.7.7.6</ecNumber>
    </recommendedName>
    <alternativeName>
        <fullName evidence="5">RNA polymerase epsilon subunit</fullName>
    </alternativeName>
    <alternativeName>
        <fullName evidence="5">Transcriptase subunit epsilon</fullName>
    </alternativeName>
</protein>
<evidence type="ECO:0000256" key="5">
    <source>
        <dbReference type="HAMAP-Rule" id="MF_01553"/>
    </source>
</evidence>
<dbReference type="RefSeq" id="WP_057874266.1">
    <property type="nucleotide sequence ID" value="NZ_AYYI01000051.1"/>
</dbReference>
<dbReference type="GO" id="GO:0000428">
    <property type="term" value="C:DNA-directed RNA polymerase complex"/>
    <property type="evidence" value="ECO:0007669"/>
    <property type="project" value="UniProtKB-KW"/>
</dbReference>
<dbReference type="OrthoDB" id="2147503at2"/>
<gene>
    <name evidence="5" type="primary">rpoY</name>
    <name evidence="6" type="ORF">FC24_GL001828</name>
</gene>
<comment type="similarity">
    <text evidence="5">Belongs to the RNA polymerase subunit epsilon family.</text>
</comment>
<dbReference type="AlphaFoldDB" id="A0A0R2D9H8"/>
<dbReference type="HAMAP" id="MF_01553">
    <property type="entry name" value="RNApol_bact_RpoY"/>
    <property type="match status" value="1"/>
</dbReference>
<dbReference type="GO" id="GO:0003899">
    <property type="term" value="F:DNA-directed RNA polymerase activity"/>
    <property type="evidence" value="ECO:0007669"/>
    <property type="project" value="UniProtKB-UniRule"/>
</dbReference>
<comment type="subunit">
    <text evidence="5">RNAP is composed of a core of 2 alpha, a beta and a beta' subunit. The core is associated with a delta subunit, and at least one of epsilon or omega. When a sigma factor is associated with the core the holoenzyme is formed, which can initiate transcription.</text>
</comment>
<dbReference type="Gene3D" id="3.10.20.730">
    <property type="entry name" value="RNAP, epsilon subunit-like"/>
    <property type="match status" value="1"/>
</dbReference>
<sequence>MIFKVLYQANKKTAPRRETTQTLYMEAKDAVTARSIIEAQTPYNIEYIQELTGNHLEYEKKSPNFKLTEFSDEKA</sequence>
<dbReference type="GO" id="GO:0003677">
    <property type="term" value="F:DNA binding"/>
    <property type="evidence" value="ECO:0007669"/>
    <property type="project" value="UniProtKB-UniRule"/>
</dbReference>
<keyword evidence="7" id="KW-1185">Reference proteome</keyword>
<comment type="caution">
    <text evidence="6">The sequence shown here is derived from an EMBL/GenBank/DDBJ whole genome shotgun (WGS) entry which is preliminary data.</text>
</comment>
<name>A0A0R2D9H8_9LACO</name>
<evidence type="ECO:0000313" key="7">
    <source>
        <dbReference type="Proteomes" id="UP000051638"/>
    </source>
</evidence>
<evidence type="ECO:0000256" key="4">
    <source>
        <dbReference type="ARBA" id="ARBA00023163"/>
    </source>
</evidence>
<dbReference type="PATRIC" id="fig|1423796.3.peg.1855"/>
<dbReference type="InterPro" id="IPR009907">
    <property type="entry name" value="RpoY"/>
</dbReference>
<comment type="catalytic activity">
    <reaction evidence="5">
        <text>RNA(n) + a ribonucleoside 5'-triphosphate = RNA(n+1) + diphosphate</text>
        <dbReference type="Rhea" id="RHEA:21248"/>
        <dbReference type="Rhea" id="RHEA-COMP:14527"/>
        <dbReference type="Rhea" id="RHEA-COMP:17342"/>
        <dbReference type="ChEBI" id="CHEBI:33019"/>
        <dbReference type="ChEBI" id="CHEBI:61557"/>
        <dbReference type="ChEBI" id="CHEBI:140395"/>
        <dbReference type="EC" id="2.7.7.6"/>
    </reaction>
</comment>
<evidence type="ECO:0000256" key="2">
    <source>
        <dbReference type="ARBA" id="ARBA00022679"/>
    </source>
</evidence>
<dbReference type="EC" id="2.7.7.6" evidence="5"/>